<dbReference type="InterPro" id="IPR007624">
    <property type="entry name" value="RNA_pol_sigma70_r3"/>
</dbReference>
<dbReference type="InterPro" id="IPR013324">
    <property type="entry name" value="RNA_pol_sigma_r3/r4-like"/>
</dbReference>
<protein>
    <submittedName>
        <fullName evidence="6">RNA polymerase sigma-B factor</fullName>
    </submittedName>
</protein>
<dbReference type="PANTHER" id="PTHR30385:SF4">
    <property type="entry name" value="RNA POLYMERASE SIGMA-E FACTOR"/>
    <property type="match status" value="1"/>
</dbReference>
<dbReference type="GO" id="GO:0016987">
    <property type="term" value="F:sigma factor activity"/>
    <property type="evidence" value="ECO:0007669"/>
    <property type="project" value="UniProtKB-KW"/>
</dbReference>
<dbReference type="PANTHER" id="PTHR30385">
    <property type="entry name" value="SIGMA FACTOR F FLAGELLAR"/>
    <property type="match status" value="1"/>
</dbReference>
<keyword evidence="3" id="KW-0238">DNA-binding</keyword>
<dbReference type="InterPro" id="IPR000943">
    <property type="entry name" value="RNA_pol_sigma70"/>
</dbReference>
<dbReference type="InterPro" id="IPR014322">
    <property type="entry name" value="RNA_pol_sigma-B/F/G"/>
</dbReference>
<dbReference type="Pfam" id="PF04539">
    <property type="entry name" value="Sigma70_r3"/>
    <property type="match status" value="1"/>
</dbReference>
<evidence type="ECO:0000256" key="3">
    <source>
        <dbReference type="ARBA" id="ARBA00023125"/>
    </source>
</evidence>
<dbReference type="CDD" id="cd06171">
    <property type="entry name" value="Sigma70_r4"/>
    <property type="match status" value="1"/>
</dbReference>
<keyword evidence="2" id="KW-0731">Sigma factor</keyword>
<evidence type="ECO:0000256" key="1">
    <source>
        <dbReference type="ARBA" id="ARBA00023015"/>
    </source>
</evidence>
<dbReference type="Gene3D" id="1.20.140.160">
    <property type="match status" value="1"/>
</dbReference>
<gene>
    <name evidence="6" type="ORF">SAMN02745673_00352</name>
</gene>
<accession>A0A1T4KFQ8</accession>
<keyword evidence="4" id="KW-0804">Transcription</keyword>
<evidence type="ECO:0000256" key="2">
    <source>
        <dbReference type="ARBA" id="ARBA00023082"/>
    </source>
</evidence>
<dbReference type="InterPro" id="IPR013325">
    <property type="entry name" value="RNA_pol_sigma_r2"/>
</dbReference>
<evidence type="ECO:0000259" key="5">
    <source>
        <dbReference type="PROSITE" id="PS00715"/>
    </source>
</evidence>
<dbReference type="Proteomes" id="UP000190637">
    <property type="component" value="Unassembled WGS sequence"/>
</dbReference>
<evidence type="ECO:0000313" key="6">
    <source>
        <dbReference type="EMBL" id="SJZ41197.1"/>
    </source>
</evidence>
<dbReference type="Pfam" id="PF04545">
    <property type="entry name" value="Sigma70_r4"/>
    <property type="match status" value="1"/>
</dbReference>
<dbReference type="SUPFAM" id="SSF88659">
    <property type="entry name" value="Sigma3 and sigma4 domains of RNA polymerase sigma factors"/>
    <property type="match status" value="2"/>
</dbReference>
<dbReference type="PROSITE" id="PS00715">
    <property type="entry name" value="SIGMA70_1"/>
    <property type="match status" value="1"/>
</dbReference>
<reference evidence="6 7" key="1">
    <citation type="submission" date="2017-02" db="EMBL/GenBank/DDBJ databases">
        <authorList>
            <person name="Peterson S.W."/>
        </authorList>
    </citation>
    <scope>NUCLEOTIDE SEQUENCE [LARGE SCALE GENOMIC DNA]</scope>
    <source>
        <strain evidence="6 7">DSM 45154</strain>
    </source>
</reference>
<dbReference type="STRING" id="1122192.SAMN02745673_00352"/>
<dbReference type="InterPro" id="IPR007630">
    <property type="entry name" value="RNA_pol_sigma70_r4"/>
</dbReference>
<dbReference type="InterPro" id="IPR007627">
    <property type="entry name" value="RNA_pol_sigma70_r2"/>
</dbReference>
<dbReference type="EMBL" id="FUWS01000001">
    <property type="protein sequence ID" value="SJZ41197.1"/>
    <property type="molecule type" value="Genomic_DNA"/>
</dbReference>
<dbReference type="InterPro" id="IPR014284">
    <property type="entry name" value="RNA_pol_sigma-70_dom"/>
</dbReference>
<dbReference type="Pfam" id="PF04542">
    <property type="entry name" value="Sigma70_r2"/>
    <property type="match status" value="1"/>
</dbReference>
<dbReference type="GO" id="GO:0003677">
    <property type="term" value="F:DNA binding"/>
    <property type="evidence" value="ECO:0007669"/>
    <property type="project" value="UniProtKB-KW"/>
</dbReference>
<sequence>MALNLRSSDEKGDIVSIPGAVSTRPVVDDHREISVLEQRRAETDELLAAFAALPHDHPDREDLQRRIVEHYSSFVMQQARRYRNRGEPLEDIVQAGMLGLVKAIQGFDPSVGRPFLAYATPMVLGEIKRHFRDRTWAVHVPRRLQEKRSELNRFTADFAQRTGRAPTTAEIGKALELDEEEAGEVIIAASAYSAMSLDVPVGENEEPVTLADVQGEIDLNLENVVDREALAAALESLPARELKILLLRFFGNKTQSEIAGLMGISQMHVSRLLSKALARLRAEMSR</sequence>
<dbReference type="NCBIfam" id="TIGR02980">
    <property type="entry name" value="SigBFG"/>
    <property type="match status" value="1"/>
</dbReference>
<dbReference type="PRINTS" id="PR00046">
    <property type="entry name" value="SIGMA70FCT"/>
</dbReference>
<dbReference type="NCBIfam" id="TIGR02937">
    <property type="entry name" value="sigma70-ECF"/>
    <property type="match status" value="1"/>
</dbReference>
<dbReference type="SUPFAM" id="SSF88946">
    <property type="entry name" value="Sigma2 domain of RNA polymerase sigma factors"/>
    <property type="match status" value="1"/>
</dbReference>
<dbReference type="Gene3D" id="1.20.120.1810">
    <property type="match status" value="1"/>
</dbReference>
<proteinExistence type="predicted"/>
<feature type="domain" description="RNA polymerase sigma-70" evidence="5">
    <location>
        <begin position="91"/>
        <end position="104"/>
    </location>
</feature>
<evidence type="ECO:0000256" key="4">
    <source>
        <dbReference type="ARBA" id="ARBA00023163"/>
    </source>
</evidence>
<name>A0A1T4KFQ8_9ACTN</name>
<keyword evidence="1" id="KW-0805">Transcription regulation</keyword>
<evidence type="ECO:0000313" key="7">
    <source>
        <dbReference type="Proteomes" id="UP000190637"/>
    </source>
</evidence>
<dbReference type="GO" id="GO:0006352">
    <property type="term" value="P:DNA-templated transcription initiation"/>
    <property type="evidence" value="ECO:0007669"/>
    <property type="project" value="InterPro"/>
</dbReference>
<dbReference type="AlphaFoldDB" id="A0A1T4KFQ8"/>
<organism evidence="6 7">
    <name type="scientific">Marinactinospora thermotolerans DSM 45154</name>
    <dbReference type="NCBI Taxonomy" id="1122192"/>
    <lineage>
        <taxon>Bacteria</taxon>
        <taxon>Bacillati</taxon>
        <taxon>Actinomycetota</taxon>
        <taxon>Actinomycetes</taxon>
        <taxon>Streptosporangiales</taxon>
        <taxon>Nocardiopsidaceae</taxon>
        <taxon>Marinactinospora</taxon>
    </lineage>
</organism>
<keyword evidence="7" id="KW-1185">Reference proteome</keyword>